<dbReference type="GO" id="GO:0003955">
    <property type="term" value="F:NAD(P)H dehydrogenase (quinone) activity"/>
    <property type="evidence" value="ECO:0007669"/>
    <property type="project" value="TreeGrafter"/>
</dbReference>
<dbReference type="InterPro" id="IPR051169">
    <property type="entry name" value="NADH-Q_oxidoreductase"/>
</dbReference>
<name>A0A839HL70_9BURK</name>
<dbReference type="Proteomes" id="UP000586093">
    <property type="component" value="Unassembled WGS sequence"/>
</dbReference>
<dbReference type="RefSeq" id="WP_182663445.1">
    <property type="nucleotide sequence ID" value="NZ_JACIVI010000002.1"/>
</dbReference>
<keyword evidence="7" id="KW-1185">Reference proteome</keyword>
<comment type="caution">
    <text evidence="6">The sequence shown here is derived from an EMBL/GenBank/DDBJ whole genome shotgun (WGS) entry which is preliminary data.</text>
</comment>
<dbReference type="PANTHER" id="PTHR42913">
    <property type="entry name" value="APOPTOSIS-INDUCING FACTOR 1"/>
    <property type="match status" value="1"/>
</dbReference>
<dbReference type="GO" id="GO:0019646">
    <property type="term" value="P:aerobic electron transport chain"/>
    <property type="evidence" value="ECO:0007669"/>
    <property type="project" value="TreeGrafter"/>
</dbReference>
<keyword evidence="4" id="KW-0560">Oxidoreductase</keyword>
<evidence type="ECO:0000256" key="4">
    <source>
        <dbReference type="ARBA" id="ARBA00023002"/>
    </source>
</evidence>
<proteinExistence type="predicted"/>
<evidence type="ECO:0000256" key="2">
    <source>
        <dbReference type="ARBA" id="ARBA00022630"/>
    </source>
</evidence>
<organism evidence="6 7">
    <name type="scientific">Aquariibacter albus</name>
    <dbReference type="NCBI Taxonomy" id="2759899"/>
    <lineage>
        <taxon>Bacteria</taxon>
        <taxon>Pseudomonadati</taxon>
        <taxon>Pseudomonadota</taxon>
        <taxon>Betaproteobacteria</taxon>
        <taxon>Burkholderiales</taxon>
        <taxon>Sphaerotilaceae</taxon>
        <taxon>Aquariibacter</taxon>
    </lineage>
</organism>
<evidence type="ECO:0000259" key="5">
    <source>
        <dbReference type="Pfam" id="PF07992"/>
    </source>
</evidence>
<evidence type="ECO:0000256" key="3">
    <source>
        <dbReference type="ARBA" id="ARBA00022827"/>
    </source>
</evidence>
<reference evidence="6 7" key="1">
    <citation type="submission" date="2020-08" db="EMBL/GenBank/DDBJ databases">
        <title>Aquariorum lacteus gen. nov., sp. nov., a new member of the family Comamonadaceae, isolated from freshwater aquarium.</title>
        <authorList>
            <person name="Chun S.-J."/>
        </authorList>
    </citation>
    <scope>NUCLEOTIDE SEQUENCE [LARGE SCALE GENOMIC DNA]</scope>
    <source>
        <strain evidence="6 7">SJAQ100</strain>
    </source>
</reference>
<evidence type="ECO:0000313" key="7">
    <source>
        <dbReference type="Proteomes" id="UP000586093"/>
    </source>
</evidence>
<dbReference type="SUPFAM" id="SSF51905">
    <property type="entry name" value="FAD/NAD(P)-binding domain"/>
    <property type="match status" value="2"/>
</dbReference>
<sequence>MSDLVLVGGGHAHAEVLRRWALAPLPGVALHLVTPEPLAPYSGSVPAWLAGEESSASISIDMAALARAAGATLHLDSVQALDPVARQLTLASGARLGWRHLSLNVGSTLEPPAPAGVRVLSMRPLGALRAAWQALRAELAVWPLDRPLRLAAVGGGAAGFETVLAVSARLRRERPGLHLQARLLSRGPLLPGLAPGARRAAARALVRAGIELQLGRSWTEAEAAGTDVMLWATGARAQAWQRDPARRGGLAVDEGGFLAIDRRLRSVSHPQLFAVGDCAAWSPALPKAGVHAVRMGPVLSDNLRAACGAGVWREHEPQARVLALLATADGRAIAARGGLAAEGRWVLAWKRHIDRAFLQRYRVAGAPRPAPLDA</sequence>
<dbReference type="InterPro" id="IPR023753">
    <property type="entry name" value="FAD/NAD-binding_dom"/>
</dbReference>
<dbReference type="AlphaFoldDB" id="A0A839HL70"/>
<dbReference type="EMBL" id="JACIVI010000002">
    <property type="protein sequence ID" value="MBB1161982.1"/>
    <property type="molecule type" value="Genomic_DNA"/>
</dbReference>
<dbReference type="PANTHER" id="PTHR42913:SF9">
    <property type="entry name" value="SLR1591 PROTEIN"/>
    <property type="match status" value="1"/>
</dbReference>
<feature type="domain" description="FAD/NAD(P)-binding" evidence="5">
    <location>
        <begin position="3"/>
        <end position="296"/>
    </location>
</feature>
<protein>
    <submittedName>
        <fullName evidence="6">FAD-dependent oxidoreductase</fullName>
    </submittedName>
</protein>
<accession>A0A839HL70</accession>
<keyword evidence="3" id="KW-0274">FAD</keyword>
<comment type="cofactor">
    <cofactor evidence="1">
        <name>FAD</name>
        <dbReference type="ChEBI" id="CHEBI:57692"/>
    </cofactor>
</comment>
<keyword evidence="2" id="KW-0285">Flavoprotein</keyword>
<dbReference type="Pfam" id="PF07992">
    <property type="entry name" value="Pyr_redox_2"/>
    <property type="match status" value="1"/>
</dbReference>
<dbReference type="InterPro" id="IPR036188">
    <property type="entry name" value="FAD/NAD-bd_sf"/>
</dbReference>
<evidence type="ECO:0000256" key="1">
    <source>
        <dbReference type="ARBA" id="ARBA00001974"/>
    </source>
</evidence>
<gene>
    <name evidence="6" type="ORF">H4F90_08320</name>
</gene>
<dbReference type="Gene3D" id="3.50.50.100">
    <property type="match status" value="1"/>
</dbReference>
<evidence type="ECO:0000313" key="6">
    <source>
        <dbReference type="EMBL" id="MBB1161982.1"/>
    </source>
</evidence>